<dbReference type="GO" id="GO:0046872">
    <property type="term" value="F:metal ion binding"/>
    <property type="evidence" value="ECO:0007669"/>
    <property type="project" value="UniProtKB-KW"/>
</dbReference>
<dbReference type="OrthoDB" id="955119at2"/>
<organism evidence="7 8">
    <name type="scientific">Flavobacterium indicum (strain DSM 17447 / CIP 109464 / GPTSA100-9)</name>
    <dbReference type="NCBI Taxonomy" id="1094466"/>
    <lineage>
        <taxon>Bacteria</taxon>
        <taxon>Pseudomonadati</taxon>
        <taxon>Bacteroidota</taxon>
        <taxon>Flavobacteriia</taxon>
        <taxon>Flavobacteriales</taxon>
        <taxon>Flavobacteriaceae</taxon>
        <taxon>Flavobacterium</taxon>
    </lineage>
</organism>
<keyword evidence="5" id="KW-0472">Membrane</keyword>
<dbReference type="InterPro" id="IPR036909">
    <property type="entry name" value="Cyt_c-like_dom_sf"/>
</dbReference>
<evidence type="ECO:0000256" key="3">
    <source>
        <dbReference type="ARBA" id="ARBA00023004"/>
    </source>
</evidence>
<feature type="domain" description="Cytochrome c" evidence="6">
    <location>
        <begin position="74"/>
        <end position="156"/>
    </location>
</feature>
<evidence type="ECO:0000259" key="6">
    <source>
        <dbReference type="PROSITE" id="PS51007"/>
    </source>
</evidence>
<feature type="transmembrane region" description="Helical" evidence="5">
    <location>
        <begin position="28"/>
        <end position="47"/>
    </location>
</feature>
<dbReference type="Pfam" id="PF00034">
    <property type="entry name" value="Cytochrom_C"/>
    <property type="match status" value="1"/>
</dbReference>
<dbReference type="EMBL" id="HE774682">
    <property type="protein sequence ID" value="CCG52262.1"/>
    <property type="molecule type" value="Genomic_DNA"/>
</dbReference>
<reference evidence="7 8" key="1">
    <citation type="journal article" date="2012" name="J. Bacteriol.">
        <title>Complete Genome Sequence of Flavobacterium indicum GPSTA100-9T, Isolated from Warm Spring Water.</title>
        <authorList>
            <person name="Barbier P."/>
            <person name="Houel A."/>
            <person name="Loux V."/>
            <person name="Poulain J."/>
            <person name="Bernardet J.F."/>
            <person name="Touchon M."/>
            <person name="Duchaud E."/>
        </authorList>
    </citation>
    <scope>NUCLEOTIDE SEQUENCE [LARGE SCALE GENOMIC DNA]</scope>
    <source>
        <strain evidence="8">DSM 17447 / CIP 109464 / GPTSA100-9</strain>
    </source>
</reference>
<keyword evidence="3 4" id="KW-0408">Iron</keyword>
<dbReference type="STRING" id="1094466.KQS_01335"/>
<evidence type="ECO:0000313" key="8">
    <source>
        <dbReference type="Proteomes" id="UP000007599"/>
    </source>
</evidence>
<name>H8XNZ5_FLAIG</name>
<evidence type="ECO:0000313" key="7">
    <source>
        <dbReference type="EMBL" id="CCG52262.1"/>
    </source>
</evidence>
<dbReference type="Gene3D" id="1.10.760.10">
    <property type="entry name" value="Cytochrome c-like domain"/>
    <property type="match status" value="1"/>
</dbReference>
<dbReference type="AlphaFoldDB" id="H8XNZ5"/>
<sequence length="156" mass="18232">MQTKGRTLAVILENRTSNEFNQKKTNRILIISSGLLVIVIGFLYFLYWRENKNKEFICGTKMPEIVCGNTSFSEKTKKGKELFNINCAACHKLYMNMTGPALSKIDSTKLWNWMTEKNEKADSTKFSEIKIDYHKIMWSKNFGDEQLTELYEYTKN</sequence>
<evidence type="ECO:0000256" key="4">
    <source>
        <dbReference type="PROSITE-ProRule" id="PRU00433"/>
    </source>
</evidence>
<dbReference type="InterPro" id="IPR009056">
    <property type="entry name" value="Cyt_c-like_dom"/>
</dbReference>
<dbReference type="eggNOG" id="COG2010">
    <property type="taxonomic scope" value="Bacteria"/>
</dbReference>
<dbReference type="SUPFAM" id="SSF46626">
    <property type="entry name" value="Cytochrome c"/>
    <property type="match status" value="1"/>
</dbReference>
<protein>
    <recommendedName>
        <fullName evidence="6">Cytochrome c domain-containing protein</fullName>
    </recommendedName>
</protein>
<dbReference type="HOGENOM" id="CLU_1683965_0_0_10"/>
<evidence type="ECO:0000256" key="1">
    <source>
        <dbReference type="ARBA" id="ARBA00022617"/>
    </source>
</evidence>
<dbReference type="PATRIC" id="fig|1094466.5.peg.262"/>
<keyword evidence="1 4" id="KW-0349">Heme</keyword>
<dbReference type="Proteomes" id="UP000007599">
    <property type="component" value="Chromosome I"/>
</dbReference>
<keyword evidence="2 4" id="KW-0479">Metal-binding</keyword>
<gene>
    <name evidence="7" type="ordered locus">KQS_01335</name>
</gene>
<evidence type="ECO:0000256" key="2">
    <source>
        <dbReference type="ARBA" id="ARBA00022723"/>
    </source>
</evidence>
<dbReference type="GO" id="GO:0009055">
    <property type="term" value="F:electron transfer activity"/>
    <property type="evidence" value="ECO:0007669"/>
    <property type="project" value="InterPro"/>
</dbReference>
<keyword evidence="5" id="KW-1133">Transmembrane helix</keyword>
<dbReference type="PROSITE" id="PS51007">
    <property type="entry name" value="CYTC"/>
    <property type="match status" value="1"/>
</dbReference>
<keyword evidence="5" id="KW-0812">Transmembrane</keyword>
<keyword evidence="8" id="KW-1185">Reference proteome</keyword>
<accession>H8XNZ5</accession>
<reference evidence="8" key="2">
    <citation type="submission" date="2012-03" db="EMBL/GenBank/DDBJ databases">
        <title>Complete genome sequence of Flavobacterium indicum GPTSA100-9T, isolated from warm spring water.</title>
        <authorList>
            <person name="Barbier P."/>
            <person name="Houel A."/>
            <person name="Loux V."/>
            <person name="Poulain J."/>
            <person name="Bernardet J.-F."/>
            <person name="Touchon M."/>
            <person name="Duchaud E."/>
        </authorList>
    </citation>
    <scope>NUCLEOTIDE SEQUENCE [LARGE SCALE GENOMIC DNA]</scope>
    <source>
        <strain evidence="8">DSM 17447 / CIP 109464 / GPTSA100-9</strain>
    </source>
</reference>
<proteinExistence type="predicted"/>
<dbReference type="KEGG" id="fin:KQS_01335"/>
<evidence type="ECO:0000256" key="5">
    <source>
        <dbReference type="SAM" id="Phobius"/>
    </source>
</evidence>
<dbReference type="GO" id="GO:0020037">
    <property type="term" value="F:heme binding"/>
    <property type="evidence" value="ECO:0007669"/>
    <property type="project" value="InterPro"/>
</dbReference>